<dbReference type="InterPro" id="IPR011990">
    <property type="entry name" value="TPR-like_helical_dom_sf"/>
</dbReference>
<dbReference type="Pfam" id="PF13181">
    <property type="entry name" value="TPR_8"/>
    <property type="match status" value="1"/>
</dbReference>
<evidence type="ECO:0000259" key="3">
    <source>
        <dbReference type="Pfam" id="PF13519"/>
    </source>
</evidence>
<feature type="transmembrane region" description="Helical" evidence="2">
    <location>
        <begin position="19"/>
        <end position="38"/>
    </location>
</feature>
<name>A0AAE3EY32_9FLAO</name>
<feature type="region of interest" description="Disordered" evidence="1">
    <location>
        <begin position="474"/>
        <end position="553"/>
    </location>
</feature>
<dbReference type="InterPro" id="IPR036465">
    <property type="entry name" value="vWFA_dom_sf"/>
</dbReference>
<sequence>MDKITNIDWEKFHFLRPEYIWMAIPMGLIILLGILVYAEKSKWKKNIAQHLQPYVIQKGTAWKSRLIHVSLLLLFAIGFIAFLGPAWNKEKKPAKKLKSKLVIALDLSQSMLTTDISPTRLERAKFKIRDFLDANPRAETALQVFSASTHTVVPFTTDYKIILDQIDGLKPAMMPGRGTGFDALFKDLDSLFTGNKAEGKIMLITDDLNGLDVQKVSTFLQDNNVALYLYPISTQSGGEVPSFVNPKRPLKIKGKTITSQLDVDTEQALSGLKNLHIMNLTLDKSDVKTVAKEISEHLVFEDSQGDKQENWNDNGYWLMIPLVFFFLFSFRKGWALYSVLFMVVLGSSCGNNKESAKDTKTVKKDTLKFADLWYTKDYQGQMDFDKKDYKKAAKEFRDPLHKGVAYYKAGNYAEARKAFEQDSSSIGKYNLGLTYAKMGDLERSKKVFEELVVSDTSMANARNNLRKVTQVMAGADSMNTKKVPLNKNRPNPKNEQNKSMEDLGGGGQKATKKDMEKQRLEETTNTGKRIGKEMDEVPDDFNSGKGQIPSNVLMRKVDDDPTLFLTKKFKYQVKKKKVIEEKTPNEW</sequence>
<dbReference type="SUPFAM" id="SSF53300">
    <property type="entry name" value="vWA-like"/>
    <property type="match status" value="1"/>
</dbReference>
<dbReference type="SUPFAM" id="SSF48452">
    <property type="entry name" value="TPR-like"/>
    <property type="match status" value="1"/>
</dbReference>
<protein>
    <submittedName>
        <fullName evidence="4">VWA domain-containing protein</fullName>
    </submittedName>
</protein>
<dbReference type="InterPro" id="IPR002035">
    <property type="entry name" value="VWF_A"/>
</dbReference>
<feature type="domain" description="VWFA" evidence="3">
    <location>
        <begin position="101"/>
        <end position="206"/>
    </location>
</feature>
<dbReference type="PANTHER" id="PTHR22550">
    <property type="entry name" value="SPORE GERMINATION PROTEIN"/>
    <property type="match status" value="1"/>
</dbReference>
<dbReference type="Proteomes" id="UP001200642">
    <property type="component" value="Unassembled WGS sequence"/>
</dbReference>
<evidence type="ECO:0000313" key="5">
    <source>
        <dbReference type="Proteomes" id="UP001200642"/>
    </source>
</evidence>
<keyword evidence="5" id="KW-1185">Reference proteome</keyword>
<comment type="caution">
    <text evidence="4">The sequence shown here is derived from an EMBL/GenBank/DDBJ whole genome shotgun (WGS) entry which is preliminary data.</text>
</comment>
<evidence type="ECO:0000313" key="4">
    <source>
        <dbReference type="EMBL" id="MCG2461706.1"/>
    </source>
</evidence>
<accession>A0AAE3EY32</accession>
<gene>
    <name evidence="4" type="ORF">K8352_13180</name>
</gene>
<evidence type="ECO:0000256" key="1">
    <source>
        <dbReference type="SAM" id="MobiDB-lite"/>
    </source>
</evidence>
<dbReference type="Pfam" id="PF13519">
    <property type="entry name" value="VWA_2"/>
    <property type="match status" value="1"/>
</dbReference>
<feature type="transmembrane region" description="Helical" evidence="2">
    <location>
        <begin position="66"/>
        <end position="87"/>
    </location>
</feature>
<reference evidence="4" key="1">
    <citation type="submission" date="2023-02" db="EMBL/GenBank/DDBJ databases">
        <title>Genome of Flavobacteriaceae gen. nov. sp. strain F89.</title>
        <authorList>
            <person name="Wang Y."/>
        </authorList>
    </citation>
    <scope>NUCLEOTIDE SEQUENCE</scope>
    <source>
        <strain evidence="4">F89</strain>
    </source>
</reference>
<dbReference type="InterPro" id="IPR050768">
    <property type="entry name" value="UPF0353/GerABKA_families"/>
</dbReference>
<dbReference type="RefSeq" id="WP_317902849.1">
    <property type="nucleotide sequence ID" value="NZ_JAIRBC010000019.1"/>
</dbReference>
<dbReference type="Gene3D" id="1.25.40.10">
    <property type="entry name" value="Tetratricopeptide repeat domain"/>
    <property type="match status" value="1"/>
</dbReference>
<feature type="compositionally biased region" description="Basic and acidic residues" evidence="1">
    <location>
        <begin position="511"/>
        <end position="522"/>
    </location>
</feature>
<proteinExistence type="predicted"/>
<keyword evidence="2" id="KW-0472">Membrane</keyword>
<dbReference type="InterPro" id="IPR019734">
    <property type="entry name" value="TPR_rpt"/>
</dbReference>
<dbReference type="EMBL" id="JAIRBC010000019">
    <property type="protein sequence ID" value="MCG2461706.1"/>
    <property type="molecule type" value="Genomic_DNA"/>
</dbReference>
<dbReference type="AlphaFoldDB" id="A0AAE3EY32"/>
<dbReference type="PANTHER" id="PTHR22550:SF14">
    <property type="entry name" value="VWFA DOMAIN-CONTAINING PROTEIN"/>
    <property type="match status" value="1"/>
</dbReference>
<dbReference type="Gene3D" id="3.40.50.410">
    <property type="entry name" value="von Willebrand factor, type A domain"/>
    <property type="match status" value="1"/>
</dbReference>
<organism evidence="4 5">
    <name type="scientific">Cerina litoralis</name>
    <dbReference type="NCBI Taxonomy" id="2874477"/>
    <lineage>
        <taxon>Bacteria</taxon>
        <taxon>Pseudomonadati</taxon>
        <taxon>Bacteroidota</taxon>
        <taxon>Flavobacteriia</taxon>
        <taxon>Flavobacteriales</taxon>
        <taxon>Flavobacteriaceae</taxon>
        <taxon>Cerina</taxon>
    </lineage>
</organism>
<evidence type="ECO:0000256" key="2">
    <source>
        <dbReference type="SAM" id="Phobius"/>
    </source>
</evidence>
<keyword evidence="2" id="KW-0812">Transmembrane</keyword>
<keyword evidence="2" id="KW-1133">Transmembrane helix</keyword>